<sequence length="52" mass="5827">MIWSQLSYWGHIVMPLLPLLYLPVGAAAVGFALGRLIRGRPYVGRHISEPPR</sequence>
<evidence type="ECO:0000313" key="2">
    <source>
        <dbReference type="EMBL" id="SDD96579.1"/>
    </source>
</evidence>
<keyword evidence="1" id="KW-0812">Transmembrane</keyword>
<proteinExistence type="predicted"/>
<reference evidence="3" key="1">
    <citation type="submission" date="2016-09" db="EMBL/GenBank/DDBJ databases">
        <authorList>
            <person name="Varghese N."/>
            <person name="Submissions S."/>
        </authorList>
    </citation>
    <scope>NUCLEOTIDE SEQUENCE [LARGE SCALE GENOMIC DNA]</scope>
    <source>
        <strain evidence="3">TNe-862</strain>
    </source>
</reference>
<keyword evidence="1" id="KW-1133">Transmembrane helix</keyword>
<gene>
    <name evidence="2" type="ORF">SAMN05421548_12951</name>
</gene>
<dbReference type="Proteomes" id="UP000198908">
    <property type="component" value="Unassembled WGS sequence"/>
</dbReference>
<evidence type="ECO:0000256" key="1">
    <source>
        <dbReference type="SAM" id="Phobius"/>
    </source>
</evidence>
<organism evidence="2 3">
    <name type="scientific">Paraburkholderia lycopersici</name>
    <dbReference type="NCBI Taxonomy" id="416944"/>
    <lineage>
        <taxon>Bacteria</taxon>
        <taxon>Pseudomonadati</taxon>
        <taxon>Pseudomonadota</taxon>
        <taxon>Betaproteobacteria</taxon>
        <taxon>Burkholderiales</taxon>
        <taxon>Burkholderiaceae</taxon>
        <taxon>Paraburkholderia</taxon>
    </lineage>
</organism>
<evidence type="ECO:0000313" key="3">
    <source>
        <dbReference type="Proteomes" id="UP000198908"/>
    </source>
</evidence>
<keyword evidence="3" id="KW-1185">Reference proteome</keyword>
<protein>
    <submittedName>
        <fullName evidence="2">Uncharacterized protein</fullName>
    </submittedName>
</protein>
<accession>A0A1G6Z1Q1</accession>
<feature type="transmembrane region" description="Helical" evidence="1">
    <location>
        <begin position="12"/>
        <end position="37"/>
    </location>
</feature>
<keyword evidence="1" id="KW-0472">Membrane</keyword>
<dbReference type="AlphaFoldDB" id="A0A1G6Z1Q1"/>
<name>A0A1G6Z1Q1_9BURK</name>
<dbReference type="EMBL" id="FMYQ01000029">
    <property type="protein sequence ID" value="SDD96579.1"/>
    <property type="molecule type" value="Genomic_DNA"/>
</dbReference>